<dbReference type="InterPro" id="IPR000595">
    <property type="entry name" value="cNMP-bd_dom"/>
</dbReference>
<proteinExistence type="predicted"/>
<keyword evidence="2" id="KW-0238">DNA-binding</keyword>
<dbReference type="RefSeq" id="WP_082054846.1">
    <property type="nucleotide sequence ID" value="NZ_CP010536.1"/>
</dbReference>
<dbReference type="InterPro" id="IPR018490">
    <property type="entry name" value="cNMP-bd_dom_sf"/>
</dbReference>
<accession>A0A0C4YEY6</accession>
<feature type="domain" description="HTH crp-type" evidence="5">
    <location>
        <begin position="188"/>
        <end position="261"/>
    </location>
</feature>
<dbReference type="Pfam" id="PF00027">
    <property type="entry name" value="cNMP_binding"/>
    <property type="match status" value="1"/>
</dbReference>
<organism evidence="6 7">
    <name type="scientific">Cupriavidus basilensis</name>
    <dbReference type="NCBI Taxonomy" id="68895"/>
    <lineage>
        <taxon>Bacteria</taxon>
        <taxon>Pseudomonadati</taxon>
        <taxon>Pseudomonadota</taxon>
        <taxon>Betaproteobacteria</taxon>
        <taxon>Burkholderiales</taxon>
        <taxon>Burkholderiaceae</taxon>
        <taxon>Cupriavidus</taxon>
    </lineage>
</organism>
<dbReference type="InterPro" id="IPR012318">
    <property type="entry name" value="HTH_CRP"/>
</dbReference>
<dbReference type="SMART" id="SM00100">
    <property type="entry name" value="cNMP"/>
    <property type="match status" value="1"/>
</dbReference>
<dbReference type="PRINTS" id="PR00034">
    <property type="entry name" value="HTHCRP"/>
</dbReference>
<keyword evidence="1" id="KW-0805">Transcription regulation</keyword>
<evidence type="ECO:0000313" key="7">
    <source>
        <dbReference type="Proteomes" id="UP000031843"/>
    </source>
</evidence>
<name>A0A0C4YEY6_9BURK</name>
<dbReference type="SUPFAM" id="SSF46785">
    <property type="entry name" value="Winged helix' DNA-binding domain"/>
    <property type="match status" value="1"/>
</dbReference>
<sequence>MSAYLQQQAKAPAAMPQAYHGPQLLDFLPLEPTPPATVSHKTNCSSCAMRAICMGGNLNDADRSRLDTVIHNWRMVRRGEALYRAGDAFQSIYALRSGSFKTVLAHQNGCEQVSGFFLTGETLGLDGICTEHHACDAIALEDSAVCVIPFHLLEALCREMRSLQQHVHRMLSSEIVRESGVMLLLASLCAEQRVAAFLLNISARQHARGYSRRDLALRMTREEIGSYLGMKLETVSRTLSRFQRDGLIEVKGKRVTLLDLEALDRI</sequence>
<dbReference type="Pfam" id="PF13545">
    <property type="entry name" value="HTH_Crp_2"/>
    <property type="match status" value="1"/>
</dbReference>
<reference evidence="6 7" key="1">
    <citation type="journal article" date="2015" name="Genome Announc.">
        <title>Complete Genome Sequence of Cupriavidus basilensis 4G11, Isolated from the Oak Ridge Field Research Center Site.</title>
        <authorList>
            <person name="Ray J."/>
            <person name="Waters R.J."/>
            <person name="Skerker J.M."/>
            <person name="Kuehl J.V."/>
            <person name="Price M.N."/>
            <person name="Huang J."/>
            <person name="Chakraborty R."/>
            <person name="Arkin A.P."/>
            <person name="Deutschbauer A."/>
        </authorList>
    </citation>
    <scope>NUCLEOTIDE SEQUENCE [LARGE SCALE GENOMIC DNA]</scope>
    <source>
        <strain evidence="6">4G11</strain>
    </source>
</reference>
<gene>
    <name evidence="6" type="ORF">RR42_m1931</name>
</gene>
<dbReference type="PANTHER" id="PTHR24567">
    <property type="entry name" value="CRP FAMILY TRANSCRIPTIONAL REGULATORY PROTEIN"/>
    <property type="match status" value="1"/>
</dbReference>
<dbReference type="STRING" id="68895.RR42_m1931"/>
<dbReference type="Gene3D" id="2.60.120.10">
    <property type="entry name" value="Jelly Rolls"/>
    <property type="match status" value="1"/>
</dbReference>
<dbReference type="SMART" id="SM00419">
    <property type="entry name" value="HTH_CRP"/>
    <property type="match status" value="1"/>
</dbReference>
<dbReference type="InterPro" id="IPR036388">
    <property type="entry name" value="WH-like_DNA-bd_sf"/>
</dbReference>
<evidence type="ECO:0000259" key="5">
    <source>
        <dbReference type="PROSITE" id="PS51063"/>
    </source>
</evidence>
<dbReference type="PANTHER" id="PTHR24567:SF75">
    <property type="entry name" value="FUMARATE AND NITRATE REDUCTION REGULATORY PROTEIN"/>
    <property type="match status" value="1"/>
</dbReference>
<dbReference type="GO" id="GO:0003700">
    <property type="term" value="F:DNA-binding transcription factor activity"/>
    <property type="evidence" value="ECO:0007669"/>
    <property type="project" value="TreeGrafter"/>
</dbReference>
<protein>
    <submittedName>
        <fullName evidence="6">Transcriptional regulator, Crp/Fnr family</fullName>
    </submittedName>
</protein>
<dbReference type="GO" id="GO:0005829">
    <property type="term" value="C:cytosol"/>
    <property type="evidence" value="ECO:0007669"/>
    <property type="project" value="TreeGrafter"/>
</dbReference>
<dbReference type="GO" id="GO:0003677">
    <property type="term" value="F:DNA binding"/>
    <property type="evidence" value="ECO:0007669"/>
    <property type="project" value="UniProtKB-KW"/>
</dbReference>
<dbReference type="InterPro" id="IPR036390">
    <property type="entry name" value="WH_DNA-bd_sf"/>
</dbReference>
<evidence type="ECO:0000256" key="3">
    <source>
        <dbReference type="ARBA" id="ARBA00023163"/>
    </source>
</evidence>
<evidence type="ECO:0000256" key="2">
    <source>
        <dbReference type="ARBA" id="ARBA00023125"/>
    </source>
</evidence>
<dbReference type="PROSITE" id="PS50042">
    <property type="entry name" value="CNMP_BINDING_3"/>
    <property type="match status" value="1"/>
</dbReference>
<keyword evidence="7" id="KW-1185">Reference proteome</keyword>
<dbReference type="PROSITE" id="PS51063">
    <property type="entry name" value="HTH_CRP_2"/>
    <property type="match status" value="1"/>
</dbReference>
<dbReference type="InterPro" id="IPR050397">
    <property type="entry name" value="Env_Response_Regulators"/>
</dbReference>
<dbReference type="Proteomes" id="UP000031843">
    <property type="component" value="Chromosome main"/>
</dbReference>
<evidence type="ECO:0000256" key="1">
    <source>
        <dbReference type="ARBA" id="ARBA00023015"/>
    </source>
</evidence>
<dbReference type="CDD" id="cd00038">
    <property type="entry name" value="CAP_ED"/>
    <property type="match status" value="1"/>
</dbReference>
<dbReference type="SUPFAM" id="SSF51206">
    <property type="entry name" value="cAMP-binding domain-like"/>
    <property type="match status" value="1"/>
</dbReference>
<dbReference type="OrthoDB" id="7643467at2"/>
<evidence type="ECO:0000313" key="6">
    <source>
        <dbReference type="EMBL" id="AJG19326.1"/>
    </source>
</evidence>
<evidence type="ECO:0000259" key="4">
    <source>
        <dbReference type="PROSITE" id="PS50042"/>
    </source>
</evidence>
<dbReference type="Gene3D" id="1.10.10.10">
    <property type="entry name" value="Winged helix-like DNA-binding domain superfamily/Winged helix DNA-binding domain"/>
    <property type="match status" value="1"/>
</dbReference>
<dbReference type="FunFam" id="1.10.10.10:FF:000028">
    <property type="entry name" value="Fumarate/nitrate reduction transcriptional regulator Fnr"/>
    <property type="match status" value="1"/>
</dbReference>
<dbReference type="CDD" id="cd00092">
    <property type="entry name" value="HTH_CRP"/>
    <property type="match status" value="1"/>
</dbReference>
<dbReference type="EMBL" id="CP010536">
    <property type="protein sequence ID" value="AJG19326.1"/>
    <property type="molecule type" value="Genomic_DNA"/>
</dbReference>
<feature type="domain" description="Cyclic nucleotide-binding" evidence="4">
    <location>
        <begin position="54"/>
        <end position="124"/>
    </location>
</feature>
<dbReference type="AlphaFoldDB" id="A0A0C4YEY6"/>
<dbReference type="InterPro" id="IPR014710">
    <property type="entry name" value="RmlC-like_jellyroll"/>
</dbReference>
<keyword evidence="3" id="KW-0804">Transcription</keyword>
<dbReference type="KEGG" id="cbw:RR42_m1931"/>